<keyword evidence="2" id="KW-1185">Reference proteome</keyword>
<dbReference type="Proteomes" id="UP000671852">
    <property type="component" value="Chromosome"/>
</dbReference>
<dbReference type="AlphaFoldDB" id="A0A975GDZ6"/>
<accession>A0A975GDZ6</accession>
<proteinExistence type="predicted"/>
<sequence length="409" mass="48490">MRYSLFNFYTDTKKKKNIFSILLFKRKEKNEYGYIIKKSNRSARFYEKLLYQVMEGSYKTKYVNNDEKLDRTNIQELKLESKDPFDNMAQFFKHSEGFGWFTTYKEHEVNTIDDFENHFVTEVDKWEDNDISVVDKYIFGKIKENKYNMSDKLCPINESIVEYIKNIIDEDITTLIIELDNADGSVGLHNIPMNFLKNVYPTVNNLTSANNTDYRNSYVSLYEKCFQVKVHLPKTTEIETNISDIFKTVKNILNEDYIDINEVDDNIAGSLVNIINSDNIDYIKITQPNENRSTEVLKEDTDTIIEKIKTRRKTLDKRKKKYNKKVIIYEINYLKHTFEALDEDKNEYKFYVPEDFDLIVIEDKKSNNTREYIESILSSKKKFSDFEKFHVSISGEYRSQSTLNAFSIT</sequence>
<dbReference type="KEGG" id="saqt:GJV85_12180"/>
<dbReference type="RefSeq" id="WP_207561645.1">
    <property type="nucleotide sequence ID" value="NZ_CP046072.1"/>
</dbReference>
<reference evidence="1" key="1">
    <citation type="submission" date="2019-11" db="EMBL/GenBank/DDBJ databases">
        <authorList>
            <person name="Kojima H."/>
        </authorList>
    </citation>
    <scope>NUCLEOTIDE SEQUENCE</scope>
    <source>
        <strain evidence="1">H1576</strain>
    </source>
</reference>
<dbReference type="EMBL" id="CP046072">
    <property type="protein sequence ID" value="QSZ42834.1"/>
    <property type="molecule type" value="Genomic_DNA"/>
</dbReference>
<organism evidence="1 2">
    <name type="scientific">Sulfurimonas aquatica</name>
    <dbReference type="NCBI Taxonomy" id="2672570"/>
    <lineage>
        <taxon>Bacteria</taxon>
        <taxon>Pseudomonadati</taxon>
        <taxon>Campylobacterota</taxon>
        <taxon>Epsilonproteobacteria</taxon>
        <taxon>Campylobacterales</taxon>
        <taxon>Sulfurimonadaceae</taxon>
        <taxon>Sulfurimonas</taxon>
    </lineage>
</organism>
<protein>
    <submittedName>
        <fullName evidence="1">Uncharacterized protein</fullName>
    </submittedName>
</protein>
<evidence type="ECO:0000313" key="1">
    <source>
        <dbReference type="EMBL" id="QSZ42834.1"/>
    </source>
</evidence>
<reference evidence="1" key="2">
    <citation type="submission" date="2021-04" db="EMBL/GenBank/DDBJ databases">
        <title>Isolation and characterization of a novel species of the genus Sulfurimonas.</title>
        <authorList>
            <person name="Fukui M."/>
        </authorList>
    </citation>
    <scope>NUCLEOTIDE SEQUENCE</scope>
    <source>
        <strain evidence="1">H1576</strain>
    </source>
</reference>
<evidence type="ECO:0000313" key="2">
    <source>
        <dbReference type="Proteomes" id="UP000671852"/>
    </source>
</evidence>
<name>A0A975GDZ6_9BACT</name>
<gene>
    <name evidence="1" type="ORF">GJV85_12180</name>
</gene>